<gene>
    <name evidence="1" type="ORF">CU098_006560</name>
</gene>
<comment type="caution">
    <text evidence="1">The sequence shown here is derived from an EMBL/GenBank/DDBJ whole genome shotgun (WGS) entry which is preliminary data.</text>
</comment>
<dbReference type="AlphaFoldDB" id="A0A367JMF3"/>
<reference evidence="1 2" key="1">
    <citation type="journal article" date="2018" name="G3 (Bethesda)">
        <title>Phylogenetic and Phylogenomic Definition of Rhizopus Species.</title>
        <authorList>
            <person name="Gryganskyi A.P."/>
            <person name="Golan J."/>
            <person name="Dolatabadi S."/>
            <person name="Mondo S."/>
            <person name="Robb S."/>
            <person name="Idnurm A."/>
            <person name="Muszewska A."/>
            <person name="Steczkiewicz K."/>
            <person name="Masonjones S."/>
            <person name="Liao H.L."/>
            <person name="Gajdeczka M.T."/>
            <person name="Anike F."/>
            <person name="Vuek A."/>
            <person name="Anishchenko I.M."/>
            <person name="Voigt K."/>
            <person name="de Hoog G.S."/>
            <person name="Smith M.E."/>
            <person name="Heitman J."/>
            <person name="Vilgalys R."/>
            <person name="Stajich J.E."/>
        </authorList>
    </citation>
    <scope>NUCLEOTIDE SEQUENCE [LARGE SCALE GENOMIC DNA]</scope>
    <source>
        <strain evidence="1 2">LSU 92-RS-03</strain>
    </source>
</reference>
<proteinExistence type="predicted"/>
<name>A0A367JMF3_RHIST</name>
<accession>A0A367JMF3</accession>
<organism evidence="1 2">
    <name type="scientific">Rhizopus stolonifer</name>
    <name type="common">Rhizopus nigricans</name>
    <dbReference type="NCBI Taxonomy" id="4846"/>
    <lineage>
        <taxon>Eukaryota</taxon>
        <taxon>Fungi</taxon>
        <taxon>Fungi incertae sedis</taxon>
        <taxon>Mucoromycota</taxon>
        <taxon>Mucoromycotina</taxon>
        <taxon>Mucoromycetes</taxon>
        <taxon>Mucorales</taxon>
        <taxon>Mucorineae</taxon>
        <taxon>Rhizopodaceae</taxon>
        <taxon>Rhizopus</taxon>
    </lineage>
</organism>
<dbReference type="STRING" id="4846.A0A367JMF3"/>
<dbReference type="Proteomes" id="UP000253551">
    <property type="component" value="Unassembled WGS sequence"/>
</dbReference>
<keyword evidence="2" id="KW-1185">Reference proteome</keyword>
<evidence type="ECO:0000313" key="1">
    <source>
        <dbReference type="EMBL" id="RCH91098.1"/>
    </source>
</evidence>
<evidence type="ECO:0000313" key="2">
    <source>
        <dbReference type="Proteomes" id="UP000253551"/>
    </source>
</evidence>
<protein>
    <submittedName>
        <fullName evidence="1">Uncharacterized protein</fullName>
    </submittedName>
</protein>
<sequence>MAFKNSSAPTANIKEIAIDHDVSIEILIRFQLLDKNDVEKFNCRPALARAINIAESLKKSFQNFNLRETSVRNFMKIECNLSFKGATLNSSERNSQDKLQRRFNWIEQWTLTESGFYINMRPSLVWSTVDTPAFVETRSTRESYHTILGVISAMRVIDVGLRVP</sequence>
<dbReference type="OrthoDB" id="2289193at2759"/>
<dbReference type="EMBL" id="PJQM01003047">
    <property type="protein sequence ID" value="RCH91098.1"/>
    <property type="molecule type" value="Genomic_DNA"/>
</dbReference>